<dbReference type="EMBL" id="JAKRVX010000007">
    <property type="protein sequence ID" value="MCL9818075.1"/>
    <property type="molecule type" value="Genomic_DNA"/>
</dbReference>
<dbReference type="InterPro" id="IPR006016">
    <property type="entry name" value="UspA"/>
</dbReference>
<organism evidence="2 3">
    <name type="scientific">Natronocalculus amylovorans</name>
    <dbReference type="NCBI Taxonomy" id="2917812"/>
    <lineage>
        <taxon>Archaea</taxon>
        <taxon>Methanobacteriati</taxon>
        <taxon>Methanobacteriota</taxon>
        <taxon>Stenosarchaea group</taxon>
        <taxon>Halobacteria</taxon>
        <taxon>Halobacteriales</taxon>
        <taxon>Haloferacaceae</taxon>
        <taxon>Natronocalculus</taxon>
    </lineage>
</organism>
<reference evidence="2" key="2">
    <citation type="submission" date="2022-02" db="EMBL/GenBank/DDBJ databases">
        <authorList>
            <person name="Elcheninov A.G."/>
            <person name="Sorokin D.Y."/>
            <person name="Kublanov I.V."/>
        </authorList>
    </citation>
    <scope>NUCLEOTIDE SEQUENCE</scope>
    <source>
        <strain evidence="2">AArc-St2</strain>
    </source>
</reference>
<name>A0AAE3G057_9EURY</name>
<dbReference type="InterPro" id="IPR014729">
    <property type="entry name" value="Rossmann-like_a/b/a_fold"/>
</dbReference>
<keyword evidence="3" id="KW-1185">Reference proteome</keyword>
<reference evidence="2" key="1">
    <citation type="journal article" date="2022" name="Syst. Appl. Microbiol.">
        <title>Natronocalculus amylovorans gen. nov., sp. nov., and Natranaeroarchaeum aerophilus sp. nov., dominant culturable amylolytic natronoarchaea from hypersaline soda lakes in southwestern Siberia.</title>
        <authorList>
            <person name="Sorokin D.Y."/>
            <person name="Elcheninov A.G."/>
            <person name="Khizhniak T.V."/>
            <person name="Koenen M."/>
            <person name="Bale N.J."/>
            <person name="Damste J.S.S."/>
            <person name="Kublanov I.V."/>
        </authorList>
    </citation>
    <scope>NUCLEOTIDE SEQUENCE</scope>
    <source>
        <strain evidence="2">AArc-St2</strain>
    </source>
</reference>
<evidence type="ECO:0000313" key="3">
    <source>
        <dbReference type="Proteomes" id="UP001203207"/>
    </source>
</evidence>
<dbReference type="CDD" id="cd00293">
    <property type="entry name" value="USP-like"/>
    <property type="match status" value="1"/>
</dbReference>
<comment type="caution">
    <text evidence="2">The sequence shown here is derived from an EMBL/GenBank/DDBJ whole genome shotgun (WGS) entry which is preliminary data.</text>
</comment>
<dbReference type="AlphaFoldDB" id="A0AAE3G057"/>
<feature type="domain" description="UspA" evidence="1">
    <location>
        <begin position="3"/>
        <end position="142"/>
    </location>
</feature>
<evidence type="ECO:0000259" key="1">
    <source>
        <dbReference type="Pfam" id="PF00582"/>
    </source>
</evidence>
<accession>A0AAE3G057</accession>
<evidence type="ECO:0000313" key="2">
    <source>
        <dbReference type="EMBL" id="MCL9818075.1"/>
    </source>
</evidence>
<sequence>MVIAVPFDGSKLSESALLRATEIRTDERETIVAVTAIPNNNIRYAQSRGWLAANESFHPQAIVEQLSNHVKRIDPNIEFNYLVCGERSQSGTIATTIRKFVKQLDARAVVVGSTNAGHIVSSLMSVGSKLAAHAMYDVYIIRTPHPDLDADT</sequence>
<gene>
    <name evidence="2" type="ORF">AArcSt2_14120</name>
</gene>
<dbReference type="Gene3D" id="3.40.50.620">
    <property type="entry name" value="HUPs"/>
    <property type="match status" value="1"/>
</dbReference>
<dbReference type="Proteomes" id="UP001203207">
    <property type="component" value="Unassembled WGS sequence"/>
</dbReference>
<proteinExistence type="predicted"/>
<dbReference type="Pfam" id="PF00582">
    <property type="entry name" value="Usp"/>
    <property type="match status" value="1"/>
</dbReference>
<dbReference type="RefSeq" id="WP_250585525.1">
    <property type="nucleotide sequence ID" value="NZ_JAKRVX010000007.1"/>
</dbReference>
<protein>
    <submittedName>
        <fullName evidence="2">Universal stress protein</fullName>
    </submittedName>
</protein>
<dbReference type="SUPFAM" id="SSF52402">
    <property type="entry name" value="Adenine nucleotide alpha hydrolases-like"/>
    <property type="match status" value="1"/>
</dbReference>